<comment type="similarity">
    <text evidence="1">Belongs to the SEC6 family.</text>
</comment>
<name>A0A5A9NHS4_9TELE</name>
<dbReference type="PANTHER" id="PTHR21292:SF4">
    <property type="entry name" value="TUMOR NECROSIS FACTOR ALPHA-INDUCED PROTEIN 2"/>
    <property type="match status" value="1"/>
</dbReference>
<keyword evidence="2" id="KW-0175">Coiled coil</keyword>
<sequence>MRFPGNVDDTEVTLDTTEDSAADSEMGRVKNNHGMKMSDKLKVLDFMKQNKSSKCVPEILSDLDFSENLKQNRLAEAQQQLVAAEERLFGNSNEAKRAEEDEDNLQTEYELFILHLRMIIRESLNEDNQETLKSALTSILQEEAQNRRWEKLAADECPPWRPTKCREIHDSLLQTVVEERMKNRDQKENAADNLSTSLKTEVCRMGKQVQKDLLRVVRRFRECYPPDFDICRKYGLLYHQAFSTRLGELARADIDFEDCHYILSWVAKFYPCDVLKHKELEEHINHSSLGPLLPKEDLNKLQEQYFSYKETEVKKWLSNASEKEMKRWADGMEPELLDGYYFSDLAVTVIPLIHSAVTDIKTIMGSESKSGYIICHLDSFLIRYMKCLEDHTKTKQENIPKTLSASLVNMHLFRDYVQKAENLFPEETKTACLSTIANIKTICQGYFLSRIHTDLKPLYRKLWTQAWLAEHHDVIQGLVKELENHIDNLKQLKPVCREELVGELHVKVMVEYVRRMMKRKLKLKEKSKQEQTADFMCKDSQIICSVFAKAGSKEEWLHEILPKLSEILRLQDTESLQLEIVTLVKDFPDLSEQHILAFLNLKTNLSSSDLRKIKGCLKDNRSILDAESSSSFFSKVIVKKKIL</sequence>
<dbReference type="GO" id="GO:0006887">
    <property type="term" value="P:exocytosis"/>
    <property type="evidence" value="ECO:0007669"/>
    <property type="project" value="InterPro"/>
</dbReference>
<evidence type="ECO:0000313" key="5">
    <source>
        <dbReference type="Proteomes" id="UP000324632"/>
    </source>
</evidence>
<dbReference type="Proteomes" id="UP000324632">
    <property type="component" value="Chromosome 18"/>
</dbReference>
<gene>
    <name evidence="4" type="ORF">E1301_Tti007991</name>
</gene>
<evidence type="ECO:0000313" key="4">
    <source>
        <dbReference type="EMBL" id="KAA0708755.1"/>
    </source>
</evidence>
<reference evidence="4 5" key="1">
    <citation type="journal article" date="2019" name="Mol. Ecol. Resour.">
        <title>Chromosome-level genome assembly of Triplophysa tibetana, a fish adapted to the harsh high-altitude environment of the Tibetan Plateau.</title>
        <authorList>
            <person name="Yang X."/>
            <person name="Liu H."/>
            <person name="Ma Z."/>
            <person name="Zou Y."/>
            <person name="Zou M."/>
            <person name="Mao Y."/>
            <person name="Li X."/>
            <person name="Wang H."/>
            <person name="Chen T."/>
            <person name="Wang W."/>
            <person name="Yang R."/>
        </authorList>
    </citation>
    <scope>NUCLEOTIDE SEQUENCE [LARGE SCALE GENOMIC DNA]</scope>
    <source>
        <strain evidence="4">TTIB1903HZAU</strain>
        <tissue evidence="4">Muscle</tissue>
    </source>
</reference>
<dbReference type="PANTHER" id="PTHR21292">
    <property type="entry name" value="EXOCYST COMPLEX COMPONENT SEC6-RELATED"/>
    <property type="match status" value="1"/>
</dbReference>
<organism evidence="4 5">
    <name type="scientific">Triplophysa tibetana</name>
    <dbReference type="NCBI Taxonomy" id="1572043"/>
    <lineage>
        <taxon>Eukaryota</taxon>
        <taxon>Metazoa</taxon>
        <taxon>Chordata</taxon>
        <taxon>Craniata</taxon>
        <taxon>Vertebrata</taxon>
        <taxon>Euteleostomi</taxon>
        <taxon>Actinopterygii</taxon>
        <taxon>Neopterygii</taxon>
        <taxon>Teleostei</taxon>
        <taxon>Ostariophysi</taxon>
        <taxon>Cypriniformes</taxon>
        <taxon>Nemacheilidae</taxon>
        <taxon>Triplophysa</taxon>
    </lineage>
</organism>
<accession>A0A5A9NHS4</accession>
<evidence type="ECO:0000256" key="3">
    <source>
        <dbReference type="SAM" id="MobiDB-lite"/>
    </source>
</evidence>
<proteinExistence type="inferred from homology"/>
<dbReference type="AlphaFoldDB" id="A0A5A9NHS4"/>
<dbReference type="GO" id="GO:0051601">
    <property type="term" value="P:exocyst localization"/>
    <property type="evidence" value="ECO:0007669"/>
    <property type="project" value="TreeGrafter"/>
</dbReference>
<evidence type="ECO:0000256" key="1">
    <source>
        <dbReference type="ARBA" id="ARBA00009447"/>
    </source>
</evidence>
<feature type="coiled-coil region" evidence="2">
    <location>
        <begin position="67"/>
        <end position="94"/>
    </location>
</feature>
<feature type="compositionally biased region" description="Acidic residues" evidence="3">
    <location>
        <begin position="8"/>
        <end position="22"/>
    </location>
</feature>
<dbReference type="EMBL" id="SOYY01000018">
    <property type="protein sequence ID" value="KAA0708755.1"/>
    <property type="molecule type" value="Genomic_DNA"/>
</dbReference>
<dbReference type="GO" id="GO:0000145">
    <property type="term" value="C:exocyst"/>
    <property type="evidence" value="ECO:0007669"/>
    <property type="project" value="InterPro"/>
</dbReference>
<feature type="coiled-coil region" evidence="2">
    <location>
        <begin position="472"/>
        <end position="499"/>
    </location>
</feature>
<dbReference type="GO" id="GO:0000149">
    <property type="term" value="F:SNARE binding"/>
    <property type="evidence" value="ECO:0007669"/>
    <property type="project" value="TreeGrafter"/>
</dbReference>
<comment type="caution">
    <text evidence="4">The sequence shown here is derived from an EMBL/GenBank/DDBJ whole genome shotgun (WGS) entry which is preliminary data.</text>
</comment>
<dbReference type="Gene3D" id="1.10.357.70">
    <property type="entry name" value="Exocyst complex component Sec6, C-terminal domain"/>
    <property type="match status" value="1"/>
</dbReference>
<evidence type="ECO:0000256" key="2">
    <source>
        <dbReference type="SAM" id="Coils"/>
    </source>
</evidence>
<feature type="region of interest" description="Disordered" evidence="3">
    <location>
        <begin position="1"/>
        <end position="34"/>
    </location>
</feature>
<dbReference type="InterPro" id="IPR042532">
    <property type="entry name" value="EXOC3/Sec6_C"/>
</dbReference>
<dbReference type="InterPro" id="IPR010326">
    <property type="entry name" value="EXOC3/Sec6"/>
</dbReference>
<keyword evidence="5" id="KW-1185">Reference proteome</keyword>
<dbReference type="Pfam" id="PF06046">
    <property type="entry name" value="Sec6"/>
    <property type="match status" value="1"/>
</dbReference>
<protein>
    <submittedName>
        <fullName evidence="4">Tumor necrosis factor alpha-induced protein 2</fullName>
    </submittedName>
</protein>